<keyword evidence="2" id="KW-1185">Reference proteome</keyword>
<reference evidence="1 2" key="1">
    <citation type="submission" date="2017-11" db="EMBL/GenBank/DDBJ databases">
        <title>De novo assembly and phasing of dikaryotic genomes from two isolates of Puccinia coronata f. sp. avenae, the causal agent of oat crown rust.</title>
        <authorList>
            <person name="Miller M.E."/>
            <person name="Zhang Y."/>
            <person name="Omidvar V."/>
            <person name="Sperschneider J."/>
            <person name="Schwessinger B."/>
            <person name="Raley C."/>
            <person name="Palmer J.M."/>
            <person name="Garnica D."/>
            <person name="Upadhyaya N."/>
            <person name="Rathjen J."/>
            <person name="Taylor J.M."/>
            <person name="Park R.F."/>
            <person name="Dodds P.N."/>
            <person name="Hirsch C.D."/>
            <person name="Kianian S.F."/>
            <person name="Figueroa M."/>
        </authorList>
    </citation>
    <scope>NUCLEOTIDE SEQUENCE [LARGE SCALE GENOMIC DNA]</scope>
    <source>
        <strain evidence="1">12NC29</strain>
    </source>
</reference>
<sequence length="109" mass="12361">MKWSALTYDGDLQIFINNMRSALRDIETVEIVIPPTIISYVVLGKLMKAKELDQIVDKIALSKDSVETPYLMLDALQTYYTHNMNKTMNGEQNSLATVQDSCGTNDNIW</sequence>
<dbReference type="OrthoDB" id="10537000at2759"/>
<dbReference type="Proteomes" id="UP000235388">
    <property type="component" value="Unassembled WGS sequence"/>
</dbReference>
<dbReference type="EMBL" id="PGCJ01000005">
    <property type="protein sequence ID" value="PLW58084.1"/>
    <property type="molecule type" value="Genomic_DNA"/>
</dbReference>
<organism evidence="1 2">
    <name type="scientific">Puccinia coronata f. sp. avenae</name>
    <dbReference type="NCBI Taxonomy" id="200324"/>
    <lineage>
        <taxon>Eukaryota</taxon>
        <taxon>Fungi</taxon>
        <taxon>Dikarya</taxon>
        <taxon>Basidiomycota</taxon>
        <taxon>Pucciniomycotina</taxon>
        <taxon>Pucciniomycetes</taxon>
        <taxon>Pucciniales</taxon>
        <taxon>Pucciniaceae</taxon>
        <taxon>Puccinia</taxon>
    </lineage>
</organism>
<gene>
    <name evidence="1" type="ORF">PCANC_04142</name>
</gene>
<evidence type="ECO:0000313" key="2">
    <source>
        <dbReference type="Proteomes" id="UP000235388"/>
    </source>
</evidence>
<protein>
    <submittedName>
        <fullName evidence="1">Uncharacterized protein</fullName>
    </submittedName>
</protein>
<comment type="caution">
    <text evidence="1">The sequence shown here is derived from an EMBL/GenBank/DDBJ whole genome shotgun (WGS) entry which is preliminary data.</text>
</comment>
<name>A0A2N5W762_9BASI</name>
<dbReference type="AlphaFoldDB" id="A0A2N5W762"/>
<accession>A0A2N5W762</accession>
<evidence type="ECO:0000313" key="1">
    <source>
        <dbReference type="EMBL" id="PLW58084.1"/>
    </source>
</evidence>
<proteinExistence type="predicted"/>